<dbReference type="PROSITE" id="PS01125">
    <property type="entry name" value="ROK"/>
    <property type="match status" value="1"/>
</dbReference>
<reference evidence="6 7" key="1">
    <citation type="submission" date="2015-08" db="EMBL/GenBank/DDBJ databases">
        <title>The complete genome sequence of Bacillus beveridgei MLTeJB.</title>
        <authorList>
            <person name="Hanson T.E."/>
            <person name="Mesa C."/>
            <person name="Basesman S.M."/>
            <person name="Oremland R.S."/>
        </authorList>
    </citation>
    <scope>NUCLEOTIDE SEQUENCE [LARGE SCALE GENOMIC DNA]</scope>
    <source>
        <strain evidence="6 7">MLTeJB</strain>
    </source>
</reference>
<dbReference type="PATRIC" id="fig|632773.3.peg.3049"/>
<dbReference type="InterPro" id="IPR011991">
    <property type="entry name" value="ArsR-like_HTH"/>
</dbReference>
<evidence type="ECO:0000313" key="7">
    <source>
        <dbReference type="Proteomes" id="UP000094463"/>
    </source>
</evidence>
<dbReference type="KEGG" id="bbev:BBEV_2914"/>
<evidence type="ECO:0000256" key="2">
    <source>
        <dbReference type="ARBA" id="ARBA00006479"/>
    </source>
</evidence>
<dbReference type="CDD" id="cd24076">
    <property type="entry name" value="ASKHA_ATPase_ROK_BsXylR-like"/>
    <property type="match status" value="1"/>
</dbReference>
<dbReference type="GO" id="GO:0042732">
    <property type="term" value="P:D-xylose metabolic process"/>
    <property type="evidence" value="ECO:0007669"/>
    <property type="project" value="UniProtKB-KW"/>
</dbReference>
<proteinExistence type="inferred from homology"/>
<keyword evidence="3" id="KW-0119">Carbohydrate metabolism</keyword>
<accession>A0A1D7QZ05</accession>
<dbReference type="InterPro" id="IPR000600">
    <property type="entry name" value="ROK"/>
</dbReference>
<dbReference type="Proteomes" id="UP000094463">
    <property type="component" value="Chromosome"/>
</dbReference>
<comment type="function">
    <text evidence="1">Transcriptional repressor of xylose-utilizing enzymes.</text>
</comment>
<name>A0A1D7QZ05_9BACI</name>
<keyword evidence="7" id="KW-1185">Reference proteome</keyword>
<comment type="similarity">
    <text evidence="2">Belongs to the ROK (NagC/XylR) family.</text>
</comment>
<dbReference type="InterPro" id="IPR043129">
    <property type="entry name" value="ATPase_NBD"/>
</dbReference>
<dbReference type="SUPFAM" id="SSF53067">
    <property type="entry name" value="Actin-like ATPase domain"/>
    <property type="match status" value="1"/>
</dbReference>
<dbReference type="Gene3D" id="1.10.10.10">
    <property type="entry name" value="Winged helix-like DNA-binding domain superfamily/Winged helix DNA-binding domain"/>
    <property type="match status" value="1"/>
</dbReference>
<protein>
    <submittedName>
        <fullName evidence="6">Transcriptional regulator</fullName>
    </submittedName>
</protein>
<dbReference type="InterPro" id="IPR036390">
    <property type="entry name" value="WH_DNA-bd_sf"/>
</dbReference>
<dbReference type="STRING" id="632773.BBEV_2914"/>
<dbReference type="SUPFAM" id="SSF46785">
    <property type="entry name" value="Winged helix' DNA-binding domain"/>
    <property type="match status" value="1"/>
</dbReference>
<dbReference type="Pfam" id="PF00480">
    <property type="entry name" value="ROK"/>
    <property type="match status" value="1"/>
</dbReference>
<dbReference type="SMART" id="SM00419">
    <property type="entry name" value="HTH_CRP"/>
    <property type="match status" value="1"/>
</dbReference>
<evidence type="ECO:0000313" key="6">
    <source>
        <dbReference type="EMBL" id="AOM84239.1"/>
    </source>
</evidence>
<sequence length="407" mass="44389">MVQGMTGSFRLMKSLNRSLVINIIRRDGPISRTDISKQANLTPPTVTNIVNDLLKEGLVKEGRIGVSKGGRRPVLLSINYNNHYVIGVDVGTGQMRVGLSNLNAELLERKKEVLPAGVKAREFMAILYRLVDEMIESASVEKDKIVGIGIGMHGIVDEAAGVSIYAPHFNFGELPLKADLEERYDIPVRVENDARCSAIAEMWFGGAKDNQHLVFVNVGDGIGAGVILNGQVFRGDNHIAGELGHMIVDLNGRQCTCGSYGCLHTVASGIHIRERVIHEMTLGRSTQLWDLVEHKEEIDGAIIYEAALLGDAFSEEVFAQAGRFLGLALTNVINFLNPDQIILGGGVMKAGEFVMKPLQETIQRRALTDDARRTEVTVSALGSHSALLGAVSLILQDVFEVQDNKRN</sequence>
<feature type="domain" description="HTH crp-type" evidence="5">
    <location>
        <begin position="22"/>
        <end position="77"/>
    </location>
</feature>
<dbReference type="RefSeq" id="WP_069366139.1">
    <property type="nucleotide sequence ID" value="NZ_CP012502.1"/>
</dbReference>
<dbReference type="InterPro" id="IPR012318">
    <property type="entry name" value="HTH_CRP"/>
</dbReference>
<dbReference type="EMBL" id="CP012502">
    <property type="protein sequence ID" value="AOM84239.1"/>
    <property type="molecule type" value="Genomic_DNA"/>
</dbReference>
<dbReference type="OrthoDB" id="9796533at2"/>
<dbReference type="AlphaFoldDB" id="A0A1D7QZ05"/>
<dbReference type="Gene3D" id="3.30.420.40">
    <property type="match status" value="2"/>
</dbReference>
<evidence type="ECO:0000256" key="3">
    <source>
        <dbReference type="ARBA" id="ARBA00022629"/>
    </source>
</evidence>
<evidence type="ECO:0000256" key="1">
    <source>
        <dbReference type="ARBA" id="ARBA00002486"/>
    </source>
</evidence>
<dbReference type="GO" id="GO:0006355">
    <property type="term" value="P:regulation of DNA-templated transcription"/>
    <property type="evidence" value="ECO:0007669"/>
    <property type="project" value="InterPro"/>
</dbReference>
<dbReference type="CDD" id="cd00090">
    <property type="entry name" value="HTH_ARSR"/>
    <property type="match status" value="1"/>
</dbReference>
<evidence type="ECO:0000259" key="5">
    <source>
        <dbReference type="SMART" id="SM00419"/>
    </source>
</evidence>
<dbReference type="PANTHER" id="PTHR18964">
    <property type="entry name" value="ROK (REPRESSOR, ORF, KINASE) FAMILY"/>
    <property type="match status" value="1"/>
</dbReference>
<dbReference type="InterPro" id="IPR049874">
    <property type="entry name" value="ROK_cs"/>
</dbReference>
<keyword evidence="4" id="KW-0238">DNA-binding</keyword>
<dbReference type="GO" id="GO:0003677">
    <property type="term" value="F:DNA binding"/>
    <property type="evidence" value="ECO:0007669"/>
    <property type="project" value="UniProtKB-KW"/>
</dbReference>
<keyword evidence="3" id="KW-0859">Xylose metabolism</keyword>
<dbReference type="Pfam" id="PF13412">
    <property type="entry name" value="HTH_24"/>
    <property type="match status" value="1"/>
</dbReference>
<gene>
    <name evidence="6" type="ORF">BBEV_2914</name>
</gene>
<evidence type="ECO:0000256" key="4">
    <source>
        <dbReference type="ARBA" id="ARBA00023125"/>
    </source>
</evidence>
<dbReference type="PANTHER" id="PTHR18964:SF149">
    <property type="entry name" value="BIFUNCTIONAL UDP-N-ACETYLGLUCOSAMINE 2-EPIMERASE_N-ACETYLMANNOSAMINE KINASE"/>
    <property type="match status" value="1"/>
</dbReference>
<organism evidence="6 7">
    <name type="scientific">Salisediminibacterium beveridgei</name>
    <dbReference type="NCBI Taxonomy" id="632773"/>
    <lineage>
        <taxon>Bacteria</taxon>
        <taxon>Bacillati</taxon>
        <taxon>Bacillota</taxon>
        <taxon>Bacilli</taxon>
        <taxon>Bacillales</taxon>
        <taxon>Bacillaceae</taxon>
        <taxon>Salisediminibacterium</taxon>
    </lineage>
</organism>
<dbReference type="InterPro" id="IPR036388">
    <property type="entry name" value="WH-like_DNA-bd_sf"/>
</dbReference>